<dbReference type="RefSeq" id="WP_284314358.1">
    <property type="nucleotide sequence ID" value="NZ_BSPC01000048.1"/>
</dbReference>
<gene>
    <name evidence="1" type="ORF">GCM10007874_43280</name>
</gene>
<organism evidence="1 2">
    <name type="scientific">Labrys miyagiensis</name>
    <dbReference type="NCBI Taxonomy" id="346912"/>
    <lineage>
        <taxon>Bacteria</taxon>
        <taxon>Pseudomonadati</taxon>
        <taxon>Pseudomonadota</taxon>
        <taxon>Alphaproteobacteria</taxon>
        <taxon>Hyphomicrobiales</taxon>
        <taxon>Xanthobacteraceae</taxon>
        <taxon>Labrys</taxon>
    </lineage>
</organism>
<evidence type="ECO:0000313" key="2">
    <source>
        <dbReference type="Proteomes" id="UP001156882"/>
    </source>
</evidence>
<name>A0ABQ6CLU1_9HYPH</name>
<evidence type="ECO:0008006" key="3">
    <source>
        <dbReference type="Google" id="ProtNLM"/>
    </source>
</evidence>
<sequence>MWPFKRKSLLDPEIMEWMFGQAEWLLTAHSHRAAFAQAQLLPLSERVFPINGVAGHALAERLFQQVKVFAGMAGLPITLSPLGTSGRFSGATGIQPRSDAAGTYRHGERGREISYDAGLVKVPADLIAVLAHETAHAILDLGAQRAPPGDSEFEEMRTDFTAVFCGFGLYLMQFRADRRVMTPEIAHEWRKLFMYYMTLPELCFATALFCSVRGIDKKIVLRAAPDLAYSKLKHAFCDLDRHQDWLEALQAMAKAAAPTTPKLRVIK</sequence>
<protein>
    <recommendedName>
        <fullName evidence="3">Peptidase MA superfamily protein</fullName>
    </recommendedName>
</protein>
<dbReference type="EMBL" id="BSPC01000048">
    <property type="protein sequence ID" value="GLS21311.1"/>
    <property type="molecule type" value="Genomic_DNA"/>
</dbReference>
<keyword evidence="2" id="KW-1185">Reference proteome</keyword>
<proteinExistence type="predicted"/>
<accession>A0ABQ6CLU1</accession>
<reference evidence="2" key="1">
    <citation type="journal article" date="2019" name="Int. J. Syst. Evol. Microbiol.">
        <title>The Global Catalogue of Microorganisms (GCM) 10K type strain sequencing project: providing services to taxonomists for standard genome sequencing and annotation.</title>
        <authorList>
            <consortium name="The Broad Institute Genomics Platform"/>
            <consortium name="The Broad Institute Genome Sequencing Center for Infectious Disease"/>
            <person name="Wu L."/>
            <person name="Ma J."/>
        </authorList>
    </citation>
    <scope>NUCLEOTIDE SEQUENCE [LARGE SCALE GENOMIC DNA]</scope>
    <source>
        <strain evidence="2">NBRC 101365</strain>
    </source>
</reference>
<comment type="caution">
    <text evidence="1">The sequence shown here is derived from an EMBL/GenBank/DDBJ whole genome shotgun (WGS) entry which is preliminary data.</text>
</comment>
<dbReference type="Proteomes" id="UP001156882">
    <property type="component" value="Unassembled WGS sequence"/>
</dbReference>
<evidence type="ECO:0000313" key="1">
    <source>
        <dbReference type="EMBL" id="GLS21311.1"/>
    </source>
</evidence>